<organism evidence="1 2">
    <name type="scientific">Tulasnella calospora MUT 4182</name>
    <dbReference type="NCBI Taxonomy" id="1051891"/>
    <lineage>
        <taxon>Eukaryota</taxon>
        <taxon>Fungi</taxon>
        <taxon>Dikarya</taxon>
        <taxon>Basidiomycota</taxon>
        <taxon>Agaricomycotina</taxon>
        <taxon>Agaricomycetes</taxon>
        <taxon>Cantharellales</taxon>
        <taxon>Tulasnellaceae</taxon>
        <taxon>Tulasnella</taxon>
    </lineage>
</organism>
<keyword evidence="2" id="KW-1185">Reference proteome</keyword>
<reference evidence="1 2" key="1">
    <citation type="submission" date="2014-04" db="EMBL/GenBank/DDBJ databases">
        <authorList>
            <consortium name="DOE Joint Genome Institute"/>
            <person name="Kuo A."/>
            <person name="Girlanda M."/>
            <person name="Perotto S."/>
            <person name="Kohler A."/>
            <person name="Nagy L.G."/>
            <person name="Floudas D."/>
            <person name="Copeland A."/>
            <person name="Barry K.W."/>
            <person name="Cichocki N."/>
            <person name="Veneault-Fourrey C."/>
            <person name="LaButti K."/>
            <person name="Lindquist E.A."/>
            <person name="Lipzen A."/>
            <person name="Lundell T."/>
            <person name="Morin E."/>
            <person name="Murat C."/>
            <person name="Sun H."/>
            <person name="Tunlid A."/>
            <person name="Henrissat B."/>
            <person name="Grigoriev I.V."/>
            <person name="Hibbett D.S."/>
            <person name="Martin F."/>
            <person name="Nordberg H.P."/>
            <person name="Cantor M.N."/>
            <person name="Hua S.X."/>
        </authorList>
    </citation>
    <scope>NUCLEOTIDE SEQUENCE [LARGE SCALE GENOMIC DNA]</scope>
    <source>
        <strain evidence="1 2">MUT 4182</strain>
    </source>
</reference>
<dbReference type="EMBL" id="KN823049">
    <property type="protein sequence ID" value="KIO25089.1"/>
    <property type="molecule type" value="Genomic_DNA"/>
</dbReference>
<name>A0A0C3QHA2_9AGAM</name>
<protein>
    <submittedName>
        <fullName evidence="1">Uncharacterized protein</fullName>
    </submittedName>
</protein>
<dbReference type="Proteomes" id="UP000054248">
    <property type="component" value="Unassembled WGS sequence"/>
</dbReference>
<proteinExistence type="predicted"/>
<reference evidence="2" key="2">
    <citation type="submission" date="2015-01" db="EMBL/GenBank/DDBJ databases">
        <title>Evolutionary Origins and Diversification of the Mycorrhizal Mutualists.</title>
        <authorList>
            <consortium name="DOE Joint Genome Institute"/>
            <consortium name="Mycorrhizal Genomics Consortium"/>
            <person name="Kohler A."/>
            <person name="Kuo A."/>
            <person name="Nagy L.G."/>
            <person name="Floudas D."/>
            <person name="Copeland A."/>
            <person name="Barry K.W."/>
            <person name="Cichocki N."/>
            <person name="Veneault-Fourrey C."/>
            <person name="LaButti K."/>
            <person name="Lindquist E.A."/>
            <person name="Lipzen A."/>
            <person name="Lundell T."/>
            <person name="Morin E."/>
            <person name="Murat C."/>
            <person name="Riley R."/>
            <person name="Ohm R."/>
            <person name="Sun H."/>
            <person name="Tunlid A."/>
            <person name="Henrissat B."/>
            <person name="Grigoriev I.V."/>
            <person name="Hibbett D.S."/>
            <person name="Martin F."/>
        </authorList>
    </citation>
    <scope>NUCLEOTIDE SEQUENCE [LARGE SCALE GENOMIC DNA]</scope>
    <source>
        <strain evidence="2">MUT 4182</strain>
    </source>
</reference>
<evidence type="ECO:0000313" key="2">
    <source>
        <dbReference type="Proteomes" id="UP000054248"/>
    </source>
</evidence>
<gene>
    <name evidence="1" type="ORF">M407DRAFT_8627</name>
</gene>
<dbReference type="AlphaFoldDB" id="A0A0C3QHA2"/>
<dbReference type="HOGENOM" id="CLU_2160253_0_0_1"/>
<evidence type="ECO:0000313" key="1">
    <source>
        <dbReference type="EMBL" id="KIO25089.1"/>
    </source>
</evidence>
<accession>A0A0C3QHA2</accession>
<sequence>MVWSICPFDNTIRALWQRDRSEFLLKSVISSLTGRIVFMSDVATYREAHPRNKYLEVIFLSSPLSLGSMRLTSSRCWPSVRKAYILAQAFKAENDNLGTEIHVNQAMYKFK</sequence>